<dbReference type="EMBL" id="SACL01000008">
    <property type="protein sequence ID" value="RVT92024.1"/>
    <property type="molecule type" value="Genomic_DNA"/>
</dbReference>
<evidence type="ECO:0000313" key="5">
    <source>
        <dbReference type="Proteomes" id="UP000282957"/>
    </source>
</evidence>
<keyword evidence="2 4" id="KW-0808">Transferase</keyword>
<dbReference type="InterPro" id="IPR011990">
    <property type="entry name" value="TPR-like_helical_dom_sf"/>
</dbReference>
<comment type="caution">
    <text evidence="4">The sequence shown here is derived from an EMBL/GenBank/DDBJ whole genome shotgun (WGS) entry which is preliminary data.</text>
</comment>
<evidence type="ECO:0000313" key="4">
    <source>
        <dbReference type="EMBL" id="RVT92024.1"/>
    </source>
</evidence>
<dbReference type="PANTHER" id="PTHR43861">
    <property type="entry name" value="TRANS-ACONITATE 2-METHYLTRANSFERASE-RELATED"/>
    <property type="match status" value="1"/>
</dbReference>
<feature type="domain" description="Methyltransferase" evidence="3">
    <location>
        <begin position="352"/>
        <end position="442"/>
    </location>
</feature>
<protein>
    <submittedName>
        <fullName evidence="4">Methyltransferase domain-containing protein</fullName>
    </submittedName>
</protein>
<name>A0A437M3I4_9PROT</name>
<evidence type="ECO:0000256" key="2">
    <source>
        <dbReference type="ARBA" id="ARBA00022679"/>
    </source>
</evidence>
<reference evidence="4 5" key="1">
    <citation type="submission" date="2019-01" db="EMBL/GenBank/DDBJ databases">
        <authorList>
            <person name="Chen W.-M."/>
        </authorList>
    </citation>
    <scope>NUCLEOTIDE SEQUENCE [LARGE SCALE GENOMIC DNA]</scope>
    <source>
        <strain evidence="4 5">CCP-6</strain>
    </source>
</reference>
<dbReference type="SUPFAM" id="SSF53335">
    <property type="entry name" value="S-adenosyl-L-methionine-dependent methyltransferases"/>
    <property type="match status" value="1"/>
</dbReference>
<evidence type="ECO:0000256" key="1">
    <source>
        <dbReference type="ARBA" id="ARBA00022603"/>
    </source>
</evidence>
<dbReference type="AlphaFoldDB" id="A0A437M3I4"/>
<dbReference type="GO" id="GO:0008168">
    <property type="term" value="F:methyltransferase activity"/>
    <property type="evidence" value="ECO:0007669"/>
    <property type="project" value="UniProtKB-KW"/>
</dbReference>
<sequence>MRRGEARSVLHRRHERAGRRRPLVMSATAAWVPPLAAPPPLADRLLAEAGRLMERGQPAEAMPLALTATRLAPSAPAWMALGRARAALSDAPGTIEACGRAIDLGGDSAEALLMRARAHARLGNAPALLADAAGAVCLAPRSTEARILLAHALLMAEEYDEALAVLGDLWREQPEDPVAALRLAEAFQRAGRREAAEELASSMLDTISLTPAQRRLAHGVLAQCALTAGDPVTALHAAQRGIADAGADMPLLSLSGHARLNSGDATGAARDIEAALALAPQDGYLRHLSAALNDDVAEGRAPDAYVAHLFDGYARRFEASLFGLGYRVPGLMLRALEELRPGLSPARPIGDVLDLGCGTGLVGVVLHDMLGGRLVGVDLSPAMLREAETKQVYSSLHRAELGNFLRQDHARYQAVIAADVFCYFGELQPAFALVAPRLAPGGHFLFSVELGEGTGWELAGSGRYRHGLAAVEAALAGAGLTPVLLRREVLRTEREQPVQGLLIAATVAP</sequence>
<dbReference type="CDD" id="cd02440">
    <property type="entry name" value="AdoMet_MTases"/>
    <property type="match status" value="1"/>
</dbReference>
<keyword evidence="1 4" id="KW-0489">Methyltransferase</keyword>
<proteinExistence type="predicted"/>
<dbReference type="InterPro" id="IPR029063">
    <property type="entry name" value="SAM-dependent_MTases_sf"/>
</dbReference>
<dbReference type="SUPFAM" id="SSF48452">
    <property type="entry name" value="TPR-like"/>
    <property type="match status" value="2"/>
</dbReference>
<dbReference type="OrthoDB" id="465636at2"/>
<organism evidence="4 5">
    <name type="scientific">Rhodovarius crocodyli</name>
    <dbReference type="NCBI Taxonomy" id="1979269"/>
    <lineage>
        <taxon>Bacteria</taxon>
        <taxon>Pseudomonadati</taxon>
        <taxon>Pseudomonadota</taxon>
        <taxon>Alphaproteobacteria</taxon>
        <taxon>Acetobacterales</taxon>
        <taxon>Roseomonadaceae</taxon>
        <taxon>Rhodovarius</taxon>
    </lineage>
</organism>
<dbReference type="GO" id="GO:0032259">
    <property type="term" value="P:methylation"/>
    <property type="evidence" value="ECO:0007669"/>
    <property type="project" value="UniProtKB-KW"/>
</dbReference>
<evidence type="ECO:0000259" key="3">
    <source>
        <dbReference type="Pfam" id="PF13649"/>
    </source>
</evidence>
<dbReference type="Pfam" id="PF14559">
    <property type="entry name" value="TPR_19"/>
    <property type="match status" value="1"/>
</dbReference>
<dbReference type="Gene3D" id="1.25.40.10">
    <property type="entry name" value="Tetratricopeptide repeat domain"/>
    <property type="match status" value="2"/>
</dbReference>
<accession>A0A437M3I4</accession>
<dbReference type="Gene3D" id="3.40.50.150">
    <property type="entry name" value="Vaccinia Virus protein VP39"/>
    <property type="match status" value="1"/>
</dbReference>
<keyword evidence="5" id="KW-1185">Reference proteome</keyword>
<gene>
    <name evidence="4" type="ORF">EOD42_20020</name>
</gene>
<dbReference type="Pfam" id="PF13649">
    <property type="entry name" value="Methyltransf_25"/>
    <property type="match status" value="1"/>
</dbReference>
<dbReference type="PANTHER" id="PTHR43861:SF1">
    <property type="entry name" value="TRANS-ACONITATE 2-METHYLTRANSFERASE"/>
    <property type="match status" value="1"/>
</dbReference>
<dbReference type="Proteomes" id="UP000282957">
    <property type="component" value="Unassembled WGS sequence"/>
</dbReference>
<dbReference type="InterPro" id="IPR041698">
    <property type="entry name" value="Methyltransf_25"/>
</dbReference>